<evidence type="ECO:0000256" key="1">
    <source>
        <dbReference type="SAM" id="Phobius"/>
    </source>
</evidence>
<proteinExistence type="predicted"/>
<keyword evidence="1" id="KW-0812">Transmembrane</keyword>
<name>A0A6B0TA34_9EURY</name>
<keyword evidence="1" id="KW-1133">Transmembrane helix</keyword>
<comment type="caution">
    <text evidence="2">The sequence shown here is derived from an EMBL/GenBank/DDBJ whole genome shotgun (WGS) entry which is preliminary data.</text>
</comment>
<keyword evidence="3" id="KW-1185">Reference proteome</keyword>
<dbReference type="AlphaFoldDB" id="A0A6B0TA34"/>
<gene>
    <name evidence="2" type="ORF">GRX03_12660</name>
</gene>
<dbReference type="Proteomes" id="UP000466535">
    <property type="component" value="Unassembled WGS sequence"/>
</dbReference>
<reference evidence="2 3" key="1">
    <citation type="submission" date="2019-12" db="EMBL/GenBank/DDBJ databases">
        <title>Isolation and characterization of three novel carbon monoxide-oxidizing members of Halobacteria from salione crusts and soils.</title>
        <authorList>
            <person name="Myers M.R."/>
            <person name="King G.M."/>
        </authorList>
    </citation>
    <scope>NUCLEOTIDE SEQUENCE [LARGE SCALE GENOMIC DNA]</scope>
    <source>
        <strain evidence="2 3">WSH3</strain>
    </source>
</reference>
<sequence>MESFRPFGVRSLITHAIMAITLVGALLSALVLEGELGQVSFVAFVNFTAGMWICQSIHALGNPQYEGVLSVVRNRGD</sequence>
<evidence type="ECO:0000313" key="2">
    <source>
        <dbReference type="EMBL" id="MXR52453.1"/>
    </source>
</evidence>
<keyword evidence="1" id="KW-0472">Membrane</keyword>
<evidence type="ECO:0000313" key="3">
    <source>
        <dbReference type="Proteomes" id="UP000466535"/>
    </source>
</evidence>
<organism evidence="2 3">
    <name type="scientific">Halovenus carboxidivorans</name>
    <dbReference type="NCBI Taxonomy" id="2692199"/>
    <lineage>
        <taxon>Archaea</taxon>
        <taxon>Methanobacteriati</taxon>
        <taxon>Methanobacteriota</taxon>
        <taxon>Stenosarchaea group</taxon>
        <taxon>Halobacteria</taxon>
        <taxon>Halobacteriales</taxon>
        <taxon>Haloarculaceae</taxon>
        <taxon>Halovenus</taxon>
    </lineage>
</organism>
<dbReference type="EMBL" id="WUUT01000005">
    <property type="protein sequence ID" value="MXR52453.1"/>
    <property type="molecule type" value="Genomic_DNA"/>
</dbReference>
<protein>
    <submittedName>
        <fullName evidence="2">Uncharacterized protein</fullName>
    </submittedName>
</protein>
<feature type="transmembrane region" description="Helical" evidence="1">
    <location>
        <begin position="12"/>
        <end position="30"/>
    </location>
</feature>
<accession>A0A6B0TA34</accession>
<feature type="transmembrane region" description="Helical" evidence="1">
    <location>
        <begin position="36"/>
        <end position="54"/>
    </location>
</feature>